<gene>
    <name evidence="2" type="ORF">METZ01_LOCUS99151</name>
</gene>
<dbReference type="SUPFAM" id="SSF52343">
    <property type="entry name" value="Ferredoxin reductase-like, C-terminal NADP-linked domain"/>
    <property type="match status" value="1"/>
</dbReference>
<dbReference type="InterPro" id="IPR017938">
    <property type="entry name" value="Riboflavin_synthase-like_b-brl"/>
</dbReference>
<evidence type="ECO:0000313" key="2">
    <source>
        <dbReference type="EMBL" id="SVA46297.1"/>
    </source>
</evidence>
<reference evidence="2" key="1">
    <citation type="submission" date="2018-05" db="EMBL/GenBank/DDBJ databases">
        <authorList>
            <person name="Lanie J.A."/>
            <person name="Ng W.-L."/>
            <person name="Kazmierczak K.M."/>
            <person name="Andrzejewski T.M."/>
            <person name="Davidsen T.M."/>
            <person name="Wayne K.J."/>
            <person name="Tettelin H."/>
            <person name="Glass J.I."/>
            <person name="Rusch D."/>
            <person name="Podicherti R."/>
            <person name="Tsui H.-C.T."/>
            <person name="Winkler M.E."/>
        </authorList>
    </citation>
    <scope>NUCLEOTIDE SEQUENCE</scope>
</reference>
<dbReference type="GO" id="GO:0016491">
    <property type="term" value="F:oxidoreductase activity"/>
    <property type="evidence" value="ECO:0007669"/>
    <property type="project" value="InterPro"/>
</dbReference>
<dbReference type="SUPFAM" id="SSF63380">
    <property type="entry name" value="Riboflavin synthase domain-like"/>
    <property type="match status" value="1"/>
</dbReference>
<name>A0A381W333_9ZZZZ</name>
<evidence type="ECO:0000259" key="1">
    <source>
        <dbReference type="PROSITE" id="PS51384"/>
    </source>
</evidence>
<dbReference type="InterPro" id="IPR001433">
    <property type="entry name" value="OxRdtase_FAD/NAD-bd"/>
</dbReference>
<dbReference type="InterPro" id="IPR050415">
    <property type="entry name" value="MRET"/>
</dbReference>
<dbReference type="InterPro" id="IPR039261">
    <property type="entry name" value="FNR_nucleotide-bd"/>
</dbReference>
<accession>A0A381W333</accession>
<protein>
    <recommendedName>
        <fullName evidence="1">FAD-binding FR-type domain-containing protein</fullName>
    </recommendedName>
</protein>
<dbReference type="Pfam" id="PF00970">
    <property type="entry name" value="FAD_binding_6"/>
    <property type="match status" value="1"/>
</dbReference>
<dbReference type="Pfam" id="PF00175">
    <property type="entry name" value="NAD_binding_1"/>
    <property type="match status" value="1"/>
</dbReference>
<dbReference type="Gene3D" id="2.40.30.10">
    <property type="entry name" value="Translation factors"/>
    <property type="match status" value="1"/>
</dbReference>
<dbReference type="AlphaFoldDB" id="A0A381W333"/>
<dbReference type="PANTHER" id="PTHR47354">
    <property type="entry name" value="NADH OXIDOREDUCTASE HCR"/>
    <property type="match status" value="1"/>
</dbReference>
<dbReference type="PRINTS" id="PR00410">
    <property type="entry name" value="PHEHYDRXLASE"/>
</dbReference>
<feature type="domain" description="FAD-binding FR-type" evidence="1">
    <location>
        <begin position="1"/>
        <end position="94"/>
    </location>
</feature>
<organism evidence="2">
    <name type="scientific">marine metagenome</name>
    <dbReference type="NCBI Taxonomy" id="408172"/>
    <lineage>
        <taxon>unclassified sequences</taxon>
        <taxon>metagenomes</taxon>
        <taxon>ecological metagenomes</taxon>
    </lineage>
</organism>
<dbReference type="Gene3D" id="3.40.50.80">
    <property type="entry name" value="Nucleotide-binding domain of ferredoxin-NADP reductase (FNR) module"/>
    <property type="match status" value="1"/>
</dbReference>
<dbReference type="InterPro" id="IPR008333">
    <property type="entry name" value="Cbr1-like_FAD-bd_dom"/>
</dbReference>
<sequence length="214" mass="24477">MFYKVLNIRNLSTSTYILRLERKDLSFKPGQCFNLGVKGSGINREYSIYSGVDDPYLEFLIKDVIGGSVSPALRKVNPGEEIDLHGPYGSFIINPDKIKNTLYTFIATGTGIAPFHSFVRAYPNLDYRIINGIRTIKEQYDYDDYDLTRLTTCITREETSESFKGRVTDYIQQNHIDSTHVYFLCGNQGMIQKSYDLLRIKGVSGDHIFTEAFF</sequence>
<dbReference type="InterPro" id="IPR017927">
    <property type="entry name" value="FAD-bd_FR_type"/>
</dbReference>
<dbReference type="EMBL" id="UINC01010407">
    <property type="protein sequence ID" value="SVA46297.1"/>
    <property type="molecule type" value="Genomic_DNA"/>
</dbReference>
<dbReference type="PROSITE" id="PS51384">
    <property type="entry name" value="FAD_FR"/>
    <property type="match status" value="1"/>
</dbReference>
<proteinExistence type="predicted"/>
<dbReference type="PANTHER" id="PTHR47354:SF5">
    <property type="entry name" value="PROTEIN RFBI"/>
    <property type="match status" value="1"/>
</dbReference>